<proteinExistence type="inferred from homology"/>
<keyword evidence="6" id="KW-1185">Reference proteome</keyword>
<evidence type="ECO:0000313" key="6">
    <source>
        <dbReference type="Proteomes" id="UP000509623"/>
    </source>
</evidence>
<accession>A0A859DQQ6</accession>
<dbReference type="PANTHER" id="PTHR33393:SF12">
    <property type="entry name" value="CAPSULE BIOSYNTHESIS PROTEIN CAPA"/>
    <property type="match status" value="1"/>
</dbReference>
<protein>
    <recommendedName>
        <fullName evidence="2">Capsule synthesis protein CapA domain-containing protein</fullName>
    </recommendedName>
</protein>
<reference evidence="4" key="2">
    <citation type="journal article" date="2021" name="Appl. Environ. Microbiol.">
        <title>Adaptability of a Caproate-Producing Bacterium Contributes to Its Dominance in an Anaerobic Fermentation System.</title>
        <authorList>
            <person name="Wang H."/>
            <person name="Gu Y."/>
            <person name="Zhou W."/>
            <person name="Zhao D."/>
            <person name="Qiao Z."/>
            <person name="Zheng J."/>
            <person name="Gao J."/>
            <person name="Chen X."/>
            <person name="Ren C."/>
            <person name="Xu Y."/>
        </authorList>
    </citation>
    <scope>NUCLEOTIDE SEQUENCE</scope>
    <source>
        <strain evidence="4">JNU-WLY1368</strain>
    </source>
</reference>
<dbReference type="Proteomes" id="UP000509623">
    <property type="component" value="Chromosome"/>
</dbReference>
<dbReference type="InterPro" id="IPR019079">
    <property type="entry name" value="Capsule_synth_CapA"/>
</dbReference>
<feature type="domain" description="Capsule synthesis protein CapA" evidence="2">
    <location>
        <begin position="80"/>
        <end position="329"/>
    </location>
</feature>
<organism evidence="3 5">
    <name type="scientific">Caproicibacterium lactatifermentans</name>
    <dbReference type="NCBI Taxonomy" id="2666138"/>
    <lineage>
        <taxon>Bacteria</taxon>
        <taxon>Bacillati</taxon>
        <taxon>Bacillota</taxon>
        <taxon>Clostridia</taxon>
        <taxon>Eubacteriales</taxon>
        <taxon>Oscillospiraceae</taxon>
        <taxon>Caproicibacterium</taxon>
    </lineage>
</organism>
<dbReference type="InterPro" id="IPR052169">
    <property type="entry name" value="CW_Biosynth-Accessory"/>
</dbReference>
<evidence type="ECO:0000313" key="5">
    <source>
        <dbReference type="Proteomes" id="UP000501316"/>
    </source>
</evidence>
<evidence type="ECO:0000256" key="1">
    <source>
        <dbReference type="ARBA" id="ARBA00005662"/>
    </source>
</evidence>
<dbReference type="KEGG" id="clf:GJQ69_08030"/>
<dbReference type="Pfam" id="PF09587">
    <property type="entry name" value="PGA_cap"/>
    <property type="match status" value="1"/>
</dbReference>
<evidence type="ECO:0000259" key="2">
    <source>
        <dbReference type="SMART" id="SM00854"/>
    </source>
</evidence>
<reference evidence="5 6" key="1">
    <citation type="submission" date="2019-11" db="EMBL/GenBank/DDBJ databases">
        <authorList>
            <person name="Ren C."/>
            <person name="Wang H."/>
            <person name="Xu Y."/>
        </authorList>
    </citation>
    <scope>NUCLEOTIDE SEQUENCE [LARGE SCALE GENOMIC DNA]</scope>
    <source>
        <strain evidence="6">JNU-WLY1368</strain>
        <strain evidence="3 5">LBM 19010</strain>
    </source>
</reference>
<evidence type="ECO:0000313" key="3">
    <source>
        <dbReference type="EMBL" id="QKN24427.1"/>
    </source>
</evidence>
<dbReference type="Gene3D" id="3.60.21.10">
    <property type="match status" value="1"/>
</dbReference>
<evidence type="ECO:0000313" key="4">
    <source>
        <dbReference type="EMBL" id="QKO30560.1"/>
    </source>
</evidence>
<dbReference type="EMBL" id="CP046051">
    <property type="protein sequence ID" value="QKN24427.1"/>
    <property type="molecule type" value="Genomic_DNA"/>
</dbReference>
<dbReference type="SMART" id="SM00854">
    <property type="entry name" value="PGA_cap"/>
    <property type="match status" value="1"/>
</dbReference>
<dbReference type="InterPro" id="IPR029052">
    <property type="entry name" value="Metallo-depent_PP-like"/>
</dbReference>
<dbReference type="CDD" id="cd07381">
    <property type="entry name" value="MPP_CapA"/>
    <property type="match status" value="1"/>
</dbReference>
<dbReference type="Proteomes" id="UP000501316">
    <property type="component" value="Chromosome"/>
</dbReference>
<dbReference type="PANTHER" id="PTHR33393">
    <property type="entry name" value="POLYGLUTAMINE SYNTHESIS ACCESSORY PROTEIN RV0574C-RELATED"/>
    <property type="match status" value="1"/>
</dbReference>
<gene>
    <name evidence="3" type="ORF">GJQ69_08030</name>
    <name evidence="4" type="ORF">GKP14_05775</name>
</gene>
<dbReference type="EMBL" id="CP046161">
    <property type="protein sequence ID" value="QKO30560.1"/>
    <property type="molecule type" value="Genomic_DNA"/>
</dbReference>
<name>A0A859DQQ6_9FIRM</name>
<dbReference type="SUPFAM" id="SSF56300">
    <property type="entry name" value="Metallo-dependent phosphatases"/>
    <property type="match status" value="1"/>
</dbReference>
<sequence length="420" mass="46081">MCMQKDNHGTPHPKHRSRRYRMMRNRIIIVTSSVLVICLLTMGLAALLQNLHPKTAASSGSGSSVSASSAKAETKSSQITILGTGDDLIHSSIYKSCATSSGGYDFRPVYKQIKSNVSAANVAFVNQETVMAPSVGALSGYPCFNSPTQVGDALVDTGFDVISQGNNHMLDMGQKGLLATLDYWKSKKGIQVVGAYRNQADLDNIRIVEKNGIKTAWIGVVEMTNDISLPSDSPMKIVYTSQRDEIKKLITKARSLADVVVVSAHWGEEDQYTLSDTEKKLGQDMVDWGADVILGNHPHVLQQLTTLTRKSDGAVCPVMYAFGNLISTQRKSQNLVSGQLTVTYKKDEKGKVTFSGMKFKPSVTYYEAGGQNVHVVMLKDFSNAMAQKSRTWEITSGEFTPNYAKKVVNKSIPQKYQDWT</sequence>
<comment type="similarity">
    <text evidence="1">Belongs to the CapA family.</text>
</comment>
<dbReference type="AlphaFoldDB" id="A0A859DQQ6"/>
<reference evidence="4" key="3">
    <citation type="journal article" date="2022" name="Int. J. Syst. Evol. Microbiol.">
        <title>Caproicibacterium lactatifermentans sp. nov., isolated from pit clay used for the production of Chinese strong aroma-type liquor.</title>
        <authorList>
            <person name="Wang H."/>
            <person name="Gu Y."/>
            <person name="Zhao D."/>
            <person name="Qiao Z."/>
            <person name="Zheng J."/>
            <person name="Gao J."/>
            <person name="Ren C."/>
            <person name="Xu Y."/>
        </authorList>
    </citation>
    <scope>NUCLEOTIDE SEQUENCE</scope>
    <source>
        <strain evidence="4">JNU-WLY1368</strain>
    </source>
</reference>